<dbReference type="InterPro" id="IPR038492">
    <property type="entry name" value="GBBH-like_N_sf"/>
</dbReference>
<dbReference type="Gene3D" id="3.30.2020.30">
    <property type="match status" value="1"/>
</dbReference>
<keyword evidence="2" id="KW-0408">Iron</keyword>
<evidence type="ECO:0000256" key="1">
    <source>
        <dbReference type="ARBA" id="ARBA00022723"/>
    </source>
</evidence>
<name>A0A381VF53_9ZZZZ</name>
<evidence type="ECO:0000256" key="2">
    <source>
        <dbReference type="ARBA" id="ARBA00023004"/>
    </source>
</evidence>
<reference evidence="4" key="1">
    <citation type="submission" date="2018-05" db="EMBL/GenBank/DDBJ databases">
        <authorList>
            <person name="Lanie J.A."/>
            <person name="Ng W.-L."/>
            <person name="Kazmierczak K.M."/>
            <person name="Andrzejewski T.M."/>
            <person name="Davidsen T.M."/>
            <person name="Wayne K.J."/>
            <person name="Tettelin H."/>
            <person name="Glass J.I."/>
            <person name="Rusch D."/>
            <person name="Podicherti R."/>
            <person name="Tsui H.-C.T."/>
            <person name="Winkler M.E."/>
        </authorList>
    </citation>
    <scope>NUCLEOTIDE SEQUENCE</scope>
</reference>
<keyword evidence="1" id="KW-0479">Metal-binding</keyword>
<accession>A0A381VF53</accession>
<organism evidence="4">
    <name type="scientific">marine metagenome</name>
    <dbReference type="NCBI Taxonomy" id="408172"/>
    <lineage>
        <taxon>unclassified sequences</taxon>
        <taxon>metagenomes</taxon>
        <taxon>ecological metagenomes</taxon>
    </lineage>
</organism>
<sequence>SHESSYASKEIRISCQCAECVEEWSKRQLLDPATIPLNLQAEDHLMIGNYAIQFLWSDGHFTGIFPFNVLRKMCPCTSCKSSLSE</sequence>
<dbReference type="Pfam" id="PF06155">
    <property type="entry name" value="GBBH-like_N"/>
    <property type="match status" value="1"/>
</dbReference>
<dbReference type="GO" id="GO:0046872">
    <property type="term" value="F:metal ion binding"/>
    <property type="evidence" value="ECO:0007669"/>
    <property type="project" value="UniProtKB-KW"/>
</dbReference>
<proteinExistence type="predicted"/>
<gene>
    <name evidence="4" type="ORF">METZ01_LOCUS91824</name>
</gene>
<feature type="non-terminal residue" evidence="4">
    <location>
        <position position="1"/>
    </location>
</feature>
<dbReference type="EMBL" id="UINC01008666">
    <property type="protein sequence ID" value="SVA38970.1"/>
    <property type="molecule type" value="Genomic_DNA"/>
</dbReference>
<evidence type="ECO:0000259" key="3">
    <source>
        <dbReference type="Pfam" id="PF06155"/>
    </source>
</evidence>
<protein>
    <recommendedName>
        <fullName evidence="3">Gamma-butyrobetaine hydroxylase-like N-terminal domain-containing protein</fullName>
    </recommendedName>
</protein>
<feature type="domain" description="Gamma-butyrobetaine hydroxylase-like N-terminal" evidence="3">
    <location>
        <begin position="2"/>
        <end position="71"/>
    </location>
</feature>
<dbReference type="InterPro" id="IPR010376">
    <property type="entry name" value="GBBH-like_N"/>
</dbReference>
<evidence type="ECO:0000313" key="4">
    <source>
        <dbReference type="EMBL" id="SVA38970.1"/>
    </source>
</evidence>
<dbReference type="AlphaFoldDB" id="A0A381VF53"/>